<comment type="caution">
    <text evidence="17">The sequence shown here is derived from an EMBL/GenBank/DDBJ whole genome shotgun (WGS) entry which is preliminary data.</text>
</comment>
<dbReference type="UniPathway" id="UPA00034">
    <property type="reaction ID" value="UER00021"/>
</dbReference>
<keyword evidence="6 15" id="KW-0028">Amino-acid biosynthesis</keyword>
<dbReference type="Pfam" id="PF01546">
    <property type="entry name" value="Peptidase_M20"/>
    <property type="match status" value="1"/>
</dbReference>
<keyword evidence="7 15" id="KW-0479">Metal-binding</keyword>
<dbReference type="EC" id="3.5.1.18" evidence="4 15"/>
<dbReference type="InterPro" id="IPR011650">
    <property type="entry name" value="Peptidase_M20_dimer"/>
</dbReference>
<name>A0A552UFL4_9SPHN</name>
<dbReference type="PANTHER" id="PTHR43808:SF31">
    <property type="entry name" value="N-ACETYL-L-CITRULLINE DEACETYLASE"/>
    <property type="match status" value="1"/>
</dbReference>
<dbReference type="GO" id="GO:0050897">
    <property type="term" value="F:cobalt ion binding"/>
    <property type="evidence" value="ECO:0007669"/>
    <property type="project" value="UniProtKB-UniRule"/>
</dbReference>
<feature type="binding site" evidence="15">
    <location>
        <position position="133"/>
    </location>
    <ligand>
        <name>Zn(2+)</name>
        <dbReference type="ChEBI" id="CHEBI:29105"/>
        <label>2</label>
    </ligand>
</feature>
<dbReference type="CDD" id="cd03891">
    <property type="entry name" value="M20_DapE_proteobac"/>
    <property type="match status" value="1"/>
</dbReference>
<dbReference type="InterPro" id="IPR036264">
    <property type="entry name" value="Bact_exopeptidase_dim_dom"/>
</dbReference>
<dbReference type="RefSeq" id="WP_143554525.1">
    <property type="nucleotide sequence ID" value="NZ_VJWA01000001.1"/>
</dbReference>
<evidence type="ECO:0000256" key="3">
    <source>
        <dbReference type="ARBA" id="ARBA00011738"/>
    </source>
</evidence>
<sequence>MTALDLARALIACPSVTPADAGAQGMLAAALEELGFEVHRLTFGDAPDGPIENLFATIGEGHPHFAFAGHTDVVPPGDPAAWSVPPFDATVTNGQLVGRGAADMKGSIAAFVAACARPRGSGRLSLIITGDEEGPATWGTAPLLDWIEARGLVPDLCLVGEPTSARVLGDTIKIGRRGSLNAWITVNGAQGHVAYPDRADNPVTRLVAILAELKARQLDTGSDWFQPSNLEVTDLTVGNPATNVIPAQASARLNIRFNDLQRGSDLEAWLRGVVAAHAPSADVQVRISGEAFLTEPGPLSTLVADAIHAVTGVTPELSTSGGTSDARFIRRLCPVVEFGLVGTSMHKIDESVPVADIDALTEIYAGVLARVFA</sequence>
<dbReference type="Pfam" id="PF07687">
    <property type="entry name" value="M20_dimer"/>
    <property type="match status" value="1"/>
</dbReference>
<feature type="binding site" evidence="15">
    <location>
        <position position="70"/>
    </location>
    <ligand>
        <name>Zn(2+)</name>
        <dbReference type="ChEBI" id="CHEBI:29105"/>
        <label>1</label>
    </ligand>
</feature>
<dbReference type="GO" id="GO:0008270">
    <property type="term" value="F:zinc ion binding"/>
    <property type="evidence" value="ECO:0007669"/>
    <property type="project" value="UniProtKB-UniRule"/>
</dbReference>
<reference evidence="17 18" key="1">
    <citation type="submission" date="2019-07" db="EMBL/GenBank/DDBJ databases">
        <title>Novel species isolated from glacier.</title>
        <authorList>
            <person name="Liu Q."/>
            <person name="Xin Y.-H."/>
        </authorList>
    </citation>
    <scope>NUCLEOTIDE SEQUENCE [LARGE SCALE GENOMIC DNA]</scope>
    <source>
        <strain evidence="17 18">LB1R16</strain>
    </source>
</reference>
<keyword evidence="8 15" id="KW-0378">Hydrolase</keyword>
<evidence type="ECO:0000313" key="18">
    <source>
        <dbReference type="Proteomes" id="UP000317894"/>
    </source>
</evidence>
<evidence type="ECO:0000256" key="1">
    <source>
        <dbReference type="ARBA" id="ARBA00005130"/>
    </source>
</evidence>
<evidence type="ECO:0000256" key="5">
    <source>
        <dbReference type="ARBA" id="ARBA00022391"/>
    </source>
</evidence>
<dbReference type="OrthoDB" id="9809784at2"/>
<organism evidence="17 18">
    <name type="scientific">Glacieibacterium frigidum</name>
    <dbReference type="NCBI Taxonomy" id="2593303"/>
    <lineage>
        <taxon>Bacteria</taxon>
        <taxon>Pseudomonadati</taxon>
        <taxon>Pseudomonadota</taxon>
        <taxon>Alphaproteobacteria</taxon>
        <taxon>Sphingomonadales</taxon>
        <taxon>Sphingosinicellaceae</taxon>
        <taxon>Glacieibacterium</taxon>
    </lineage>
</organism>
<evidence type="ECO:0000256" key="2">
    <source>
        <dbReference type="ARBA" id="ARBA00006746"/>
    </source>
</evidence>
<evidence type="ECO:0000256" key="15">
    <source>
        <dbReference type="HAMAP-Rule" id="MF_01690"/>
    </source>
</evidence>
<protein>
    <recommendedName>
        <fullName evidence="5 15">Succinyl-diaminopimelate desuccinylase</fullName>
        <shortName evidence="15">SDAP desuccinylase</shortName>
        <ecNumber evidence="4 15">3.5.1.18</ecNumber>
    </recommendedName>
    <alternativeName>
        <fullName evidence="13 15">N-succinyl-LL-2,6-diaminoheptanedioate amidohydrolase</fullName>
    </alternativeName>
</protein>
<feature type="binding site" evidence="15">
    <location>
        <position position="346"/>
    </location>
    <ligand>
        <name>Zn(2+)</name>
        <dbReference type="ChEBI" id="CHEBI:29105"/>
        <label>2</label>
    </ligand>
</feature>
<evidence type="ECO:0000256" key="7">
    <source>
        <dbReference type="ARBA" id="ARBA00022723"/>
    </source>
</evidence>
<keyword evidence="10 15" id="KW-0220">Diaminopimelate biosynthesis</keyword>
<evidence type="ECO:0000256" key="12">
    <source>
        <dbReference type="ARBA" id="ARBA00023285"/>
    </source>
</evidence>
<feature type="active site" evidence="15">
    <location>
        <position position="72"/>
    </location>
</feature>
<dbReference type="GO" id="GO:0019877">
    <property type="term" value="P:diaminopimelate biosynthetic process"/>
    <property type="evidence" value="ECO:0007669"/>
    <property type="project" value="UniProtKB-UniRule"/>
</dbReference>
<comment type="similarity">
    <text evidence="2 15">Belongs to the peptidase M20A family. DapE subfamily.</text>
</comment>
<keyword evidence="11 15" id="KW-0457">Lysine biosynthesis</keyword>
<dbReference type="InterPro" id="IPR002933">
    <property type="entry name" value="Peptidase_M20"/>
</dbReference>
<dbReference type="PANTHER" id="PTHR43808">
    <property type="entry name" value="ACETYLORNITHINE DEACETYLASE"/>
    <property type="match status" value="1"/>
</dbReference>
<dbReference type="SUPFAM" id="SSF55031">
    <property type="entry name" value="Bacterial exopeptidase dimerisation domain"/>
    <property type="match status" value="1"/>
</dbReference>
<dbReference type="Proteomes" id="UP000317894">
    <property type="component" value="Unassembled WGS sequence"/>
</dbReference>
<feature type="active site" description="Proton acceptor" evidence="15">
    <location>
        <position position="132"/>
    </location>
</feature>
<evidence type="ECO:0000313" key="17">
    <source>
        <dbReference type="EMBL" id="TRW16981.1"/>
    </source>
</evidence>
<keyword evidence="12 15" id="KW-0170">Cobalt</keyword>
<feature type="binding site" evidence="15">
    <location>
        <position position="161"/>
    </location>
    <ligand>
        <name>Zn(2+)</name>
        <dbReference type="ChEBI" id="CHEBI:29105"/>
        <label>1</label>
    </ligand>
</feature>
<dbReference type="AlphaFoldDB" id="A0A552UFL4"/>
<dbReference type="NCBIfam" id="NF009557">
    <property type="entry name" value="PRK13009.1"/>
    <property type="match status" value="1"/>
</dbReference>
<evidence type="ECO:0000256" key="6">
    <source>
        <dbReference type="ARBA" id="ARBA00022605"/>
    </source>
</evidence>
<dbReference type="Gene3D" id="3.40.630.10">
    <property type="entry name" value="Zn peptidases"/>
    <property type="match status" value="2"/>
</dbReference>
<comment type="cofactor">
    <cofactor evidence="15">
        <name>Zn(2+)</name>
        <dbReference type="ChEBI" id="CHEBI:29105"/>
    </cofactor>
    <cofactor evidence="15">
        <name>Co(2+)</name>
        <dbReference type="ChEBI" id="CHEBI:48828"/>
    </cofactor>
    <text evidence="15">Binds 2 Zn(2+) or Co(2+) ions per subunit.</text>
</comment>
<feature type="binding site" evidence="15">
    <location>
        <position position="103"/>
    </location>
    <ligand>
        <name>Zn(2+)</name>
        <dbReference type="ChEBI" id="CHEBI:29105"/>
        <label>1</label>
    </ligand>
</feature>
<evidence type="ECO:0000256" key="4">
    <source>
        <dbReference type="ARBA" id="ARBA00011921"/>
    </source>
</evidence>
<comment type="subunit">
    <text evidence="3 15">Homodimer.</text>
</comment>
<evidence type="ECO:0000259" key="16">
    <source>
        <dbReference type="Pfam" id="PF07687"/>
    </source>
</evidence>
<keyword evidence="9 15" id="KW-0862">Zinc</keyword>
<evidence type="ECO:0000256" key="13">
    <source>
        <dbReference type="ARBA" id="ARBA00031891"/>
    </source>
</evidence>
<dbReference type="GO" id="GO:0006526">
    <property type="term" value="P:L-arginine biosynthetic process"/>
    <property type="evidence" value="ECO:0007669"/>
    <property type="project" value="TreeGrafter"/>
</dbReference>
<dbReference type="NCBIfam" id="TIGR01246">
    <property type="entry name" value="dapE_proteo"/>
    <property type="match status" value="1"/>
</dbReference>
<evidence type="ECO:0000256" key="9">
    <source>
        <dbReference type="ARBA" id="ARBA00022833"/>
    </source>
</evidence>
<dbReference type="HAMAP" id="MF_01690">
    <property type="entry name" value="DapE"/>
    <property type="match status" value="1"/>
</dbReference>
<dbReference type="GO" id="GO:0009014">
    <property type="term" value="F:succinyl-diaminopimelate desuccinylase activity"/>
    <property type="evidence" value="ECO:0007669"/>
    <property type="project" value="UniProtKB-UniRule"/>
</dbReference>
<dbReference type="GO" id="GO:0008777">
    <property type="term" value="F:acetylornithine deacetylase activity"/>
    <property type="evidence" value="ECO:0007669"/>
    <property type="project" value="TreeGrafter"/>
</dbReference>
<dbReference type="EMBL" id="VJWA01000001">
    <property type="protein sequence ID" value="TRW16981.1"/>
    <property type="molecule type" value="Genomic_DNA"/>
</dbReference>
<feature type="binding site" evidence="15">
    <location>
        <position position="103"/>
    </location>
    <ligand>
        <name>Zn(2+)</name>
        <dbReference type="ChEBI" id="CHEBI:29105"/>
        <label>2</label>
    </ligand>
</feature>
<evidence type="ECO:0000256" key="8">
    <source>
        <dbReference type="ARBA" id="ARBA00022801"/>
    </source>
</evidence>
<keyword evidence="18" id="KW-1185">Reference proteome</keyword>
<comment type="function">
    <text evidence="15">Catalyzes the hydrolysis of N-succinyl-L,L-diaminopimelic acid (SDAP), forming succinate and LL-2,6-diaminopimelate (DAP), an intermediate involved in the bacterial biosynthesis of lysine and meso-diaminopimelic acid, an essential component of bacterial cell walls.</text>
</comment>
<evidence type="ECO:0000256" key="10">
    <source>
        <dbReference type="ARBA" id="ARBA00022915"/>
    </source>
</evidence>
<gene>
    <name evidence="15 17" type="primary">dapE</name>
    <name evidence="17" type="ORF">FMM06_01870</name>
</gene>
<comment type="catalytic activity">
    <reaction evidence="14 15">
        <text>N-succinyl-(2S,6S)-2,6-diaminopimelate + H2O = (2S,6S)-2,6-diaminopimelate + succinate</text>
        <dbReference type="Rhea" id="RHEA:22608"/>
        <dbReference type="ChEBI" id="CHEBI:15377"/>
        <dbReference type="ChEBI" id="CHEBI:30031"/>
        <dbReference type="ChEBI" id="CHEBI:57609"/>
        <dbReference type="ChEBI" id="CHEBI:58087"/>
        <dbReference type="EC" id="3.5.1.18"/>
    </reaction>
</comment>
<comment type="pathway">
    <text evidence="1 15">Amino-acid biosynthesis; L-lysine biosynthesis via DAP pathway; LL-2,6-diaminopimelate from (S)-tetrahydrodipicolinate (succinylase route): step 3/3.</text>
</comment>
<evidence type="ECO:0000256" key="14">
    <source>
        <dbReference type="ARBA" id="ARBA00051301"/>
    </source>
</evidence>
<evidence type="ECO:0000256" key="11">
    <source>
        <dbReference type="ARBA" id="ARBA00023154"/>
    </source>
</evidence>
<proteinExistence type="inferred from homology"/>
<dbReference type="GO" id="GO:0009089">
    <property type="term" value="P:lysine biosynthetic process via diaminopimelate"/>
    <property type="evidence" value="ECO:0007669"/>
    <property type="project" value="UniProtKB-UniRule"/>
</dbReference>
<dbReference type="InterPro" id="IPR005941">
    <property type="entry name" value="DapE_proteobac"/>
</dbReference>
<accession>A0A552UFL4</accession>
<feature type="domain" description="Peptidase M20 dimerisation" evidence="16">
    <location>
        <begin position="174"/>
        <end position="280"/>
    </location>
</feature>
<dbReference type="InterPro" id="IPR050072">
    <property type="entry name" value="Peptidase_M20A"/>
</dbReference>
<dbReference type="SUPFAM" id="SSF53187">
    <property type="entry name" value="Zn-dependent exopeptidases"/>
    <property type="match status" value="1"/>
</dbReference>